<accession>A0AAF0QHS1</accession>
<sequence length="184" mass="21693">MSRLTKLEVFKYYGSPYLEDPLKSFVLPTSFKRLTLTMSHYFVWAYLSSIVMMLPNLEQLKLKHCRTFNDEWRRSVEFSLSDEFRLSDGHKFKSMKLLLLSGLALKHWEASSDNFPNLKCLVLKKCNRLQEIPVGFGEIGTLESIELHDCSITAEDSTRELEQEQEDMWNYFLKVYIHNSRSTF</sequence>
<name>A0AAF0QHS1_SOLVR</name>
<keyword evidence="2" id="KW-1185">Reference proteome</keyword>
<dbReference type="Proteomes" id="UP001234989">
    <property type="component" value="Chromosome 4"/>
</dbReference>
<gene>
    <name evidence="1" type="ORF">MTR67_016936</name>
</gene>
<reference evidence="1" key="1">
    <citation type="submission" date="2023-08" db="EMBL/GenBank/DDBJ databases">
        <title>A de novo genome assembly of Solanum verrucosum Schlechtendal, a Mexican diploid species geographically isolated from the other diploid A-genome species in potato relatives.</title>
        <authorList>
            <person name="Hosaka K."/>
        </authorList>
    </citation>
    <scope>NUCLEOTIDE SEQUENCE</scope>
    <source>
        <tissue evidence="1">Young leaves</tissue>
    </source>
</reference>
<proteinExistence type="predicted"/>
<evidence type="ECO:0000313" key="1">
    <source>
        <dbReference type="EMBL" id="WMV23551.1"/>
    </source>
</evidence>
<dbReference type="Gene3D" id="3.80.10.10">
    <property type="entry name" value="Ribonuclease Inhibitor"/>
    <property type="match status" value="1"/>
</dbReference>
<dbReference type="InterPro" id="IPR032675">
    <property type="entry name" value="LRR_dom_sf"/>
</dbReference>
<protein>
    <submittedName>
        <fullName evidence="1">Uncharacterized protein</fullName>
    </submittedName>
</protein>
<dbReference type="EMBL" id="CP133615">
    <property type="protein sequence ID" value="WMV23551.1"/>
    <property type="molecule type" value="Genomic_DNA"/>
</dbReference>
<evidence type="ECO:0000313" key="2">
    <source>
        <dbReference type="Proteomes" id="UP001234989"/>
    </source>
</evidence>
<organism evidence="1 2">
    <name type="scientific">Solanum verrucosum</name>
    <dbReference type="NCBI Taxonomy" id="315347"/>
    <lineage>
        <taxon>Eukaryota</taxon>
        <taxon>Viridiplantae</taxon>
        <taxon>Streptophyta</taxon>
        <taxon>Embryophyta</taxon>
        <taxon>Tracheophyta</taxon>
        <taxon>Spermatophyta</taxon>
        <taxon>Magnoliopsida</taxon>
        <taxon>eudicotyledons</taxon>
        <taxon>Gunneridae</taxon>
        <taxon>Pentapetalae</taxon>
        <taxon>asterids</taxon>
        <taxon>lamiids</taxon>
        <taxon>Solanales</taxon>
        <taxon>Solanaceae</taxon>
        <taxon>Solanoideae</taxon>
        <taxon>Solaneae</taxon>
        <taxon>Solanum</taxon>
    </lineage>
</organism>
<dbReference type="AlphaFoldDB" id="A0AAF0QHS1"/>
<dbReference type="PANTHER" id="PTHR15140">
    <property type="entry name" value="TUBULIN-SPECIFIC CHAPERONE E"/>
    <property type="match status" value="1"/>
</dbReference>
<dbReference type="SUPFAM" id="SSF52047">
    <property type="entry name" value="RNI-like"/>
    <property type="match status" value="1"/>
</dbReference>
<dbReference type="PANTHER" id="PTHR15140:SF46">
    <property type="entry name" value="NRC1"/>
    <property type="match status" value="1"/>
</dbReference>